<dbReference type="FunFam" id="1.10.418.10:FF:000010">
    <property type="entry name" value="Plastin-3 isoform 1"/>
    <property type="match status" value="1"/>
</dbReference>
<dbReference type="InterPro" id="IPR018247">
    <property type="entry name" value="EF_Hand_1_Ca_BS"/>
</dbReference>
<dbReference type="InterPro" id="IPR036872">
    <property type="entry name" value="CH_dom_sf"/>
</dbReference>
<reference evidence="7" key="1">
    <citation type="submission" date="2018-04" db="EMBL/GenBank/DDBJ databases">
        <title>Transcriptome assembly of Sipha flava.</title>
        <authorList>
            <person name="Scully E.D."/>
            <person name="Geib S.M."/>
            <person name="Palmer N.A."/>
            <person name="Koch K."/>
            <person name="Bradshaw J."/>
            <person name="Heng-Moss T."/>
            <person name="Sarath G."/>
        </authorList>
    </citation>
    <scope>NUCLEOTIDE SEQUENCE</scope>
</reference>
<dbReference type="Gene3D" id="1.10.238.10">
    <property type="entry name" value="EF-hand"/>
    <property type="match status" value="1"/>
</dbReference>
<dbReference type="RefSeq" id="XP_025421802.1">
    <property type="nucleotide sequence ID" value="XM_025566017.1"/>
</dbReference>
<dbReference type="Pfam" id="PF00307">
    <property type="entry name" value="CH"/>
    <property type="match status" value="4"/>
</dbReference>
<dbReference type="CDD" id="cd21292">
    <property type="entry name" value="CH_PLS_rpt1"/>
    <property type="match status" value="1"/>
</dbReference>
<dbReference type="EMBL" id="GGMS01004881">
    <property type="protein sequence ID" value="MBY74084.1"/>
    <property type="molecule type" value="Transcribed_RNA"/>
</dbReference>
<dbReference type="CDD" id="cd00051">
    <property type="entry name" value="EFh"/>
    <property type="match status" value="1"/>
</dbReference>
<dbReference type="SMART" id="SM00033">
    <property type="entry name" value="CH"/>
    <property type="match status" value="4"/>
</dbReference>
<protein>
    <submittedName>
        <fullName evidence="9">Plastin-2</fullName>
    </submittedName>
    <submittedName>
        <fullName evidence="7">Plastin-3</fullName>
    </submittedName>
</protein>
<evidence type="ECO:0000256" key="4">
    <source>
        <dbReference type="ARBA" id="ARBA00023203"/>
    </source>
</evidence>
<dbReference type="Proteomes" id="UP000694846">
    <property type="component" value="Unplaced"/>
</dbReference>
<dbReference type="FunFam" id="1.10.418.10:FF:000016">
    <property type="entry name" value="Probable fimbrin"/>
    <property type="match status" value="1"/>
</dbReference>
<evidence type="ECO:0000259" key="5">
    <source>
        <dbReference type="PROSITE" id="PS50021"/>
    </source>
</evidence>
<dbReference type="Pfam" id="PF13499">
    <property type="entry name" value="EF-hand_7"/>
    <property type="match status" value="1"/>
</dbReference>
<dbReference type="InterPro" id="IPR039959">
    <property type="entry name" value="Fimbrin/Plastin"/>
</dbReference>
<dbReference type="GO" id="GO:0005884">
    <property type="term" value="C:actin filament"/>
    <property type="evidence" value="ECO:0007669"/>
    <property type="project" value="TreeGrafter"/>
</dbReference>
<evidence type="ECO:0000313" key="9">
    <source>
        <dbReference type="RefSeq" id="XP_025421802.1"/>
    </source>
</evidence>
<dbReference type="PROSITE" id="PS50222">
    <property type="entry name" value="EF_HAND_2"/>
    <property type="match status" value="1"/>
</dbReference>
<dbReference type="GO" id="GO:0051639">
    <property type="term" value="P:actin filament network formation"/>
    <property type="evidence" value="ECO:0007669"/>
    <property type="project" value="TreeGrafter"/>
</dbReference>
<dbReference type="PANTHER" id="PTHR19961:SF18">
    <property type="entry name" value="FI19014P1"/>
    <property type="match status" value="1"/>
</dbReference>
<dbReference type="InterPro" id="IPR002048">
    <property type="entry name" value="EF_hand_dom"/>
</dbReference>
<evidence type="ECO:0000256" key="1">
    <source>
        <dbReference type="ARBA" id="ARBA00022723"/>
    </source>
</evidence>
<dbReference type="InterPro" id="IPR001715">
    <property type="entry name" value="CH_dom"/>
</dbReference>
<dbReference type="PROSITE" id="PS00019">
    <property type="entry name" value="ACTININ_1"/>
    <property type="match status" value="1"/>
</dbReference>
<keyword evidence="2" id="KW-0677">Repeat</keyword>
<organism evidence="7">
    <name type="scientific">Sipha flava</name>
    <name type="common">yellow sugarcane aphid</name>
    <dbReference type="NCBI Taxonomy" id="143950"/>
    <lineage>
        <taxon>Eukaryota</taxon>
        <taxon>Metazoa</taxon>
        <taxon>Ecdysozoa</taxon>
        <taxon>Arthropoda</taxon>
        <taxon>Hexapoda</taxon>
        <taxon>Insecta</taxon>
        <taxon>Pterygota</taxon>
        <taxon>Neoptera</taxon>
        <taxon>Paraneoptera</taxon>
        <taxon>Hemiptera</taxon>
        <taxon>Sternorrhyncha</taxon>
        <taxon>Aphidomorpha</taxon>
        <taxon>Aphidoidea</taxon>
        <taxon>Aphididae</taxon>
        <taxon>Sipha</taxon>
    </lineage>
</organism>
<evidence type="ECO:0000256" key="2">
    <source>
        <dbReference type="ARBA" id="ARBA00022737"/>
    </source>
</evidence>
<dbReference type="SUPFAM" id="SSF47473">
    <property type="entry name" value="EF-hand"/>
    <property type="match status" value="1"/>
</dbReference>
<dbReference type="InterPro" id="IPR011992">
    <property type="entry name" value="EF-hand-dom_pair"/>
</dbReference>
<dbReference type="AlphaFoldDB" id="A0A2S2Q8P5"/>
<reference evidence="9" key="2">
    <citation type="submission" date="2025-04" db="UniProtKB">
        <authorList>
            <consortium name="RefSeq"/>
        </authorList>
    </citation>
    <scope>IDENTIFICATION</scope>
    <source>
        <tissue evidence="9">Whole body</tissue>
    </source>
</reference>
<feature type="domain" description="Calponin-homology (CH)" evidence="5">
    <location>
        <begin position="131"/>
        <end position="251"/>
    </location>
</feature>
<dbReference type="PROSITE" id="PS00018">
    <property type="entry name" value="EF_HAND_1"/>
    <property type="match status" value="1"/>
</dbReference>
<dbReference type="GO" id="GO:0051017">
    <property type="term" value="P:actin filament bundle assembly"/>
    <property type="evidence" value="ECO:0007669"/>
    <property type="project" value="InterPro"/>
</dbReference>
<dbReference type="GO" id="GO:0005509">
    <property type="term" value="F:calcium ion binding"/>
    <property type="evidence" value="ECO:0007669"/>
    <property type="project" value="InterPro"/>
</dbReference>
<dbReference type="CDD" id="cd21295">
    <property type="entry name" value="CH_PLS_rpt2"/>
    <property type="match status" value="1"/>
</dbReference>
<dbReference type="SUPFAM" id="SSF47576">
    <property type="entry name" value="Calponin-homology domain, CH-domain"/>
    <property type="match status" value="1"/>
</dbReference>
<evidence type="ECO:0000256" key="3">
    <source>
        <dbReference type="ARBA" id="ARBA00022837"/>
    </source>
</evidence>
<keyword evidence="8" id="KW-1185">Reference proteome</keyword>
<dbReference type="OrthoDB" id="431378at2759"/>
<dbReference type="GO" id="GO:0051015">
    <property type="term" value="F:actin filament binding"/>
    <property type="evidence" value="ECO:0007669"/>
    <property type="project" value="InterPro"/>
</dbReference>
<accession>A0A2S2Q8P5</accession>
<dbReference type="GO" id="GO:0032432">
    <property type="term" value="C:actin filament bundle"/>
    <property type="evidence" value="ECO:0007669"/>
    <property type="project" value="TreeGrafter"/>
</dbReference>
<proteinExistence type="predicted"/>
<feature type="domain" description="EF-hand" evidence="6">
    <location>
        <begin position="21"/>
        <end position="56"/>
    </location>
</feature>
<dbReference type="FunFam" id="1.10.238.10:FF:000263">
    <property type="entry name" value="plastin-1 isoform X2"/>
    <property type="match status" value="1"/>
</dbReference>
<dbReference type="InterPro" id="IPR001589">
    <property type="entry name" value="Actinin_actin-bd_CS"/>
</dbReference>
<feature type="domain" description="Calponin-homology (CH)" evidence="5">
    <location>
        <begin position="523"/>
        <end position="631"/>
    </location>
</feature>
<keyword evidence="1" id="KW-0479">Metal-binding</keyword>
<dbReference type="CDD" id="cd21301">
    <property type="entry name" value="CH_PLS_rpt4"/>
    <property type="match status" value="1"/>
</dbReference>
<dbReference type="PROSITE" id="PS00020">
    <property type="entry name" value="ACTININ_2"/>
    <property type="match status" value="1"/>
</dbReference>
<evidence type="ECO:0000313" key="7">
    <source>
        <dbReference type="EMBL" id="MBY74084.1"/>
    </source>
</evidence>
<sequence length="643" mass="71830">MSRISNYINAINGNATVAATTADEELKEQFSKIDKNGDGTIDLSELQEALDLCGFKLPAWKVRKMIEDYDSKKTQTKGKLVFSEFKKLCSDLKAGEVASSFKQVVSKKENLETLGGMSDASSEGTTHSVRLEEQLAFSDWINSNLSMDPDLKHLLPIKSEGKNLYEKVKDGILLCKVINHSCPDTIDERAINKETNKSNLTVYKKLENLTLALVSSQAIGCNIVNIDAHDLAKGKPHLVLGLLWQIIRIGLFNQITLENCPGLATLLQDGEKIEELIKLSPEAILLRWVNYHLNRAGVSRQCHNFQNDITDSEIYTYLMKQIAPIDSDVDMSALMEPDLNKRAEIMLQQATKLGCRSFVTPIDVVNGVYKLNLAFVANLFNNHPGLDKPEGEIVGLESIEETREEKTYRNWMNSMGVAPHVNWLYSDLADGLIIFQLYDIIKPGIVNWSKVHRKFSKLRKFMEKLENCNYAVELGRELKFSLVGIAGQDLNDGNATLTLALIWQLMRAYTLSVLTQLAKTGSPIIEKEIVTWVNNKLQSANKPSTLRGFQDQALSDGRIVIDLIDAIKPGTINYDVVKEGGDAEDNLANAKYAISMARKTGARVYALPEDITEVKPKMVMTLFACLMAIDYVPYTSVSEKTYS</sequence>
<keyword evidence="3" id="KW-0106">Calcium</keyword>
<dbReference type="PROSITE" id="PS50021">
    <property type="entry name" value="CH"/>
    <property type="match status" value="4"/>
</dbReference>
<dbReference type="CDD" id="cd21298">
    <property type="entry name" value="CH_PLS_rpt3"/>
    <property type="match status" value="1"/>
</dbReference>
<dbReference type="Gene3D" id="1.10.418.10">
    <property type="entry name" value="Calponin-like domain"/>
    <property type="match status" value="4"/>
</dbReference>
<dbReference type="FunFam" id="1.10.418.10:FF:000042">
    <property type="entry name" value="Fimbrin, putative"/>
    <property type="match status" value="1"/>
</dbReference>
<keyword evidence="4" id="KW-0009">Actin-binding</keyword>
<name>A0A2S2Q8P5_9HEMI</name>
<evidence type="ECO:0000313" key="8">
    <source>
        <dbReference type="Proteomes" id="UP000694846"/>
    </source>
</evidence>
<dbReference type="SMART" id="SM00054">
    <property type="entry name" value="EFh"/>
    <property type="match status" value="2"/>
</dbReference>
<dbReference type="FunFam" id="1.10.418.10:FF:000066">
    <property type="entry name" value="plastin-1 isoform X2"/>
    <property type="match status" value="1"/>
</dbReference>
<feature type="domain" description="Calponin-homology (CH)" evidence="5">
    <location>
        <begin position="279"/>
        <end position="384"/>
    </location>
</feature>
<dbReference type="GO" id="GO:0005737">
    <property type="term" value="C:cytoplasm"/>
    <property type="evidence" value="ECO:0007669"/>
    <property type="project" value="TreeGrafter"/>
</dbReference>
<feature type="domain" description="Calponin-homology (CH)" evidence="5">
    <location>
        <begin position="402"/>
        <end position="510"/>
    </location>
</feature>
<dbReference type="PANTHER" id="PTHR19961">
    <property type="entry name" value="FIMBRIN/PLASTIN"/>
    <property type="match status" value="1"/>
</dbReference>
<gene>
    <name evidence="7" type="primary">PLS3</name>
    <name evidence="9" type="synonym">LOC112691671</name>
    <name evidence="7" type="ORF">g.138555</name>
</gene>
<evidence type="ECO:0000259" key="6">
    <source>
        <dbReference type="PROSITE" id="PS50222"/>
    </source>
</evidence>